<reference evidence="2" key="1">
    <citation type="submission" date="2020-02" db="EMBL/GenBank/DDBJ databases">
        <authorList>
            <person name="Meier V. D."/>
        </authorList>
    </citation>
    <scope>NUCLEOTIDE SEQUENCE</scope>
    <source>
        <strain evidence="2">AVDCRST_MAG35</strain>
    </source>
</reference>
<gene>
    <name evidence="2" type="ORF">AVDCRST_MAG35-1824</name>
</gene>
<feature type="compositionally biased region" description="Basic residues" evidence="1">
    <location>
        <begin position="1"/>
        <end position="13"/>
    </location>
</feature>
<accession>A0A6J4PJR8</accession>
<dbReference type="EMBL" id="CADCUY010000380">
    <property type="protein sequence ID" value="CAA9418182.1"/>
    <property type="molecule type" value="Genomic_DNA"/>
</dbReference>
<feature type="compositionally biased region" description="Low complexity" evidence="1">
    <location>
        <begin position="14"/>
        <end position="27"/>
    </location>
</feature>
<proteinExistence type="predicted"/>
<feature type="non-terminal residue" evidence="2">
    <location>
        <position position="54"/>
    </location>
</feature>
<feature type="non-terminal residue" evidence="2">
    <location>
        <position position="1"/>
    </location>
</feature>
<protein>
    <submittedName>
        <fullName evidence="2">Uncharacterized protein</fullName>
    </submittedName>
</protein>
<sequence length="54" mass="5492">ATRRPCRRRRAGRRSSCARTGSTSGAPAPSPHRRAAPATSATTSAAGGPSPCCR</sequence>
<dbReference type="AlphaFoldDB" id="A0A6J4PJR8"/>
<organism evidence="2">
    <name type="scientific">uncultured Quadrisphaera sp</name>
    <dbReference type="NCBI Taxonomy" id="904978"/>
    <lineage>
        <taxon>Bacteria</taxon>
        <taxon>Bacillati</taxon>
        <taxon>Actinomycetota</taxon>
        <taxon>Actinomycetes</taxon>
        <taxon>Kineosporiales</taxon>
        <taxon>Kineosporiaceae</taxon>
        <taxon>Quadrisphaera</taxon>
        <taxon>environmental samples</taxon>
    </lineage>
</organism>
<feature type="compositionally biased region" description="Low complexity" evidence="1">
    <location>
        <begin position="36"/>
        <end position="54"/>
    </location>
</feature>
<evidence type="ECO:0000256" key="1">
    <source>
        <dbReference type="SAM" id="MobiDB-lite"/>
    </source>
</evidence>
<evidence type="ECO:0000313" key="2">
    <source>
        <dbReference type="EMBL" id="CAA9418182.1"/>
    </source>
</evidence>
<name>A0A6J4PJR8_9ACTN</name>
<feature type="region of interest" description="Disordered" evidence="1">
    <location>
        <begin position="1"/>
        <end position="54"/>
    </location>
</feature>